<accession>A0A088E4X3</accession>
<sequence length="172" mass="19098">MQIAIAALGTEPKDELKEKARRFVSTMTRCNRQVFILGGYWGLMAVVVDEAVRDGHKVVTIIPEGAEHVITPSEVIRIDTGCDPRCRSVFIARSGDILVSLGGETGTMTEIMMAYAMGKSVYVLTGTGQNTDRLAQAFPDRLDERGFGEIHYFDDPELMAREICKKYYGKDV</sequence>
<dbReference type="EMBL" id="CP012173">
    <property type="protein sequence ID" value="AKV76174.1"/>
    <property type="molecule type" value="Genomic_DNA"/>
</dbReference>
<dbReference type="EMBL" id="CP008822">
    <property type="protein sequence ID" value="AIM27013.1"/>
    <property type="molecule type" value="Genomic_DNA"/>
</dbReference>
<dbReference type="RefSeq" id="WP_012020814.1">
    <property type="nucleotide sequence ID" value="NZ_CP008822.1"/>
</dbReference>
<evidence type="ECO:0000313" key="6">
    <source>
        <dbReference type="EMBL" id="AKV82913.1"/>
    </source>
</evidence>
<dbReference type="Proteomes" id="UP000068832">
    <property type="component" value="Chromosome"/>
</dbReference>
<dbReference type="Proteomes" id="UP000061362">
    <property type="component" value="Chromosome"/>
</dbReference>
<dbReference type="OrthoDB" id="9570at2157"/>
<reference evidence="9 10" key="2">
    <citation type="journal article" date="2015" name="Genome Announc.">
        <title>Complete Genome Sequences of Evolved Arsenate-Resistant Metallosphaera sedula Strains.</title>
        <authorList>
            <person name="Ai C."/>
            <person name="McCarthy S."/>
            <person name="Schackwitz W."/>
            <person name="Martin J."/>
            <person name="Lipzen A."/>
            <person name="Blum P."/>
        </authorList>
    </citation>
    <scope>NUCLEOTIDE SEQUENCE [LARGE SCALE GENOMIC DNA]</scope>
    <source>
        <strain evidence="4 10">ARS120-1</strain>
        <strain evidence="5 9">ARS120-2</strain>
        <strain evidence="2 12">ARS50-1</strain>
        <strain evidence="3 11">ARS50-2</strain>
    </source>
</reference>
<evidence type="ECO:0000313" key="8">
    <source>
        <dbReference type="Proteomes" id="UP000056255"/>
    </source>
</evidence>
<reference evidence="6 8" key="3">
    <citation type="submission" date="2015-07" db="EMBL/GenBank/DDBJ databases">
        <title>Physiological, transcriptional responses and genome re-sequencing of acid resistant extremely thermoacidophilic Metallosphaera sedula SARC-M1.</title>
        <authorList>
            <person name="Ai C."/>
            <person name="McCarthy S."/>
            <person name="Eckrich V."/>
            <person name="Rudrappa D."/>
            <person name="Qiu G."/>
            <person name="Blum P."/>
        </authorList>
    </citation>
    <scope>NUCLEOTIDE SEQUENCE [LARGE SCALE GENOMIC DNA]</scope>
    <source>
        <strain evidence="6 8">SARC-M1</strain>
    </source>
</reference>
<evidence type="ECO:0000313" key="11">
    <source>
        <dbReference type="Proteomes" id="UP000062475"/>
    </source>
</evidence>
<dbReference type="EMBL" id="CP012174">
    <property type="protein sequence ID" value="AKV78425.1"/>
    <property type="molecule type" value="Genomic_DNA"/>
</dbReference>
<reference evidence="1 7" key="1">
    <citation type="journal article" date="2014" name="J. Bacteriol.">
        <title>Role of an Archaeal PitA Transporter in the Copper and Arsenic Resistance of Metallosphaera sedula, an Extreme Thermoacidophile.</title>
        <authorList>
            <person name="McCarthy S."/>
            <person name="Ai C."/>
            <person name="Wheaton G."/>
            <person name="Tevatia R."/>
            <person name="Eckrich V."/>
            <person name="Kelly R."/>
            <person name="Blum P."/>
        </authorList>
    </citation>
    <scope>NUCLEOTIDE SEQUENCE [LARGE SCALE GENOMIC DNA]</scope>
    <source>
        <strain evidence="1 7">CuR1</strain>
    </source>
</reference>
<evidence type="ECO:0000313" key="3">
    <source>
        <dbReference type="EMBL" id="AKV76174.1"/>
    </source>
</evidence>
<dbReference type="EMBL" id="CP012176">
    <property type="protein sequence ID" value="AKV82913.1"/>
    <property type="molecule type" value="Genomic_DNA"/>
</dbReference>
<dbReference type="GeneID" id="91755317"/>
<dbReference type="InterPro" id="IPR041164">
    <property type="entry name" value="LDcluster4"/>
</dbReference>
<evidence type="ECO:0000313" key="4">
    <source>
        <dbReference type="EMBL" id="AKV78425.1"/>
    </source>
</evidence>
<dbReference type="SUPFAM" id="SSF102405">
    <property type="entry name" value="MCP/YpsA-like"/>
    <property type="match status" value="1"/>
</dbReference>
<dbReference type="OMA" id="FMAYAMG"/>
<dbReference type="Proteomes" id="UP000062475">
    <property type="component" value="Chromosome"/>
</dbReference>
<dbReference type="PATRIC" id="fig|43687.5.peg.879"/>
<dbReference type="Proteomes" id="UP000062398">
    <property type="component" value="Chromosome"/>
</dbReference>
<name>A0A088E4X3_9CREN</name>
<gene>
    <name evidence="1" type="ORF">HA72_0853</name>
    <name evidence="2" type="ORF">MsedA_0869</name>
    <name evidence="3" type="ORF">MsedB_0870</name>
    <name evidence="4" type="ORF">MsedC_0869</name>
    <name evidence="5" type="ORF">MsedD_0870</name>
    <name evidence="6" type="ORF">MsedE_0870</name>
</gene>
<evidence type="ECO:0000313" key="9">
    <source>
        <dbReference type="Proteomes" id="UP000061362"/>
    </source>
</evidence>
<evidence type="ECO:0000313" key="1">
    <source>
        <dbReference type="EMBL" id="AIM27013.1"/>
    </source>
</evidence>
<evidence type="ECO:0000313" key="5">
    <source>
        <dbReference type="EMBL" id="AKV80670.1"/>
    </source>
</evidence>
<proteinExistence type="predicted"/>
<dbReference type="Proteomes" id="UP000056255">
    <property type="component" value="Chromosome"/>
</dbReference>
<evidence type="ECO:0000313" key="2">
    <source>
        <dbReference type="EMBL" id="AKV73932.1"/>
    </source>
</evidence>
<organism evidence="1 7">
    <name type="scientific">Metallosphaera sedula</name>
    <dbReference type="NCBI Taxonomy" id="43687"/>
    <lineage>
        <taxon>Archaea</taxon>
        <taxon>Thermoproteota</taxon>
        <taxon>Thermoprotei</taxon>
        <taxon>Sulfolobales</taxon>
        <taxon>Sulfolobaceae</taxon>
        <taxon>Metallosphaera</taxon>
    </lineage>
</organism>
<dbReference type="EMBL" id="CP012172">
    <property type="protein sequence ID" value="AKV73932.1"/>
    <property type="molecule type" value="Genomic_DNA"/>
</dbReference>
<evidence type="ECO:0000313" key="12">
    <source>
        <dbReference type="Proteomes" id="UP000068832"/>
    </source>
</evidence>
<evidence type="ECO:0000313" key="7">
    <source>
        <dbReference type="Proteomes" id="UP000029084"/>
    </source>
</evidence>
<evidence type="ECO:0000313" key="10">
    <source>
        <dbReference type="Proteomes" id="UP000062398"/>
    </source>
</evidence>
<dbReference type="Gene3D" id="3.40.50.450">
    <property type="match status" value="1"/>
</dbReference>
<dbReference type="EMBL" id="CP012175">
    <property type="protein sequence ID" value="AKV80670.1"/>
    <property type="molecule type" value="Genomic_DNA"/>
</dbReference>
<dbReference type="Proteomes" id="UP000029084">
    <property type="component" value="Chromosome"/>
</dbReference>
<dbReference type="Pfam" id="PF18306">
    <property type="entry name" value="LDcluster4"/>
    <property type="match status" value="1"/>
</dbReference>
<dbReference type="AlphaFoldDB" id="A0A088E4X3"/>
<protein>
    <submittedName>
        <fullName evidence="1">Rossmann fold nucleotide-binding protein-like protein</fullName>
    </submittedName>
</protein>